<dbReference type="OrthoDB" id="2689324at2759"/>
<evidence type="ECO:0000256" key="2">
    <source>
        <dbReference type="SAM" id="Phobius"/>
    </source>
</evidence>
<organism evidence="3 4">
    <name type="scientific">Suillus placidus</name>
    <dbReference type="NCBI Taxonomy" id="48579"/>
    <lineage>
        <taxon>Eukaryota</taxon>
        <taxon>Fungi</taxon>
        <taxon>Dikarya</taxon>
        <taxon>Basidiomycota</taxon>
        <taxon>Agaricomycotina</taxon>
        <taxon>Agaricomycetes</taxon>
        <taxon>Agaricomycetidae</taxon>
        <taxon>Boletales</taxon>
        <taxon>Suillineae</taxon>
        <taxon>Suillaceae</taxon>
        <taxon>Suillus</taxon>
    </lineage>
</organism>
<proteinExistence type="predicted"/>
<comment type="caution">
    <text evidence="3">The sequence shown here is derived from an EMBL/GenBank/DDBJ whole genome shotgun (WGS) entry which is preliminary data.</text>
</comment>
<sequence length="282" mass="31440">MNNQGLSKLRVQRKIRVWSVPPILMSSSVTSTPTGIRRSSSSSSPSVAISAYPFGFLLVSVFFLFIIVACCFSRWRPGALLGTSWDTTELDGRGGRRRKLVPPVLWDTWLSRPPASTEEVLGAGQFEWSSIQPVYVSLIHAYRSQSARQFAVAVSESEVPVDPSAVAWHLPDNSQSSSPLPLPTRRRFALPLAHPFNFHMWPRRRSRTRNSSVLSEKPTQDETEKRPEAVKIAVMICMPSSAFRCWNHGGDPSSHSTGLDDALRDYQIGVAQVPWVHGEVRT</sequence>
<evidence type="ECO:0000256" key="1">
    <source>
        <dbReference type="SAM" id="MobiDB-lite"/>
    </source>
</evidence>
<keyword evidence="4" id="KW-1185">Reference proteome</keyword>
<evidence type="ECO:0000313" key="4">
    <source>
        <dbReference type="Proteomes" id="UP000714275"/>
    </source>
</evidence>
<accession>A0A9P6ZU61</accession>
<protein>
    <submittedName>
        <fullName evidence="3">Uncharacterized protein</fullName>
    </submittedName>
</protein>
<keyword evidence="2" id="KW-0812">Transmembrane</keyword>
<dbReference type="AlphaFoldDB" id="A0A9P6ZU61"/>
<feature type="compositionally biased region" description="Basic and acidic residues" evidence="1">
    <location>
        <begin position="218"/>
        <end position="227"/>
    </location>
</feature>
<dbReference type="EMBL" id="JABBWD010000024">
    <property type="protein sequence ID" value="KAG1776815.1"/>
    <property type="molecule type" value="Genomic_DNA"/>
</dbReference>
<reference evidence="3" key="1">
    <citation type="journal article" date="2020" name="New Phytol.">
        <title>Comparative genomics reveals dynamic genome evolution in host specialist ectomycorrhizal fungi.</title>
        <authorList>
            <person name="Lofgren L.A."/>
            <person name="Nguyen N.H."/>
            <person name="Vilgalys R."/>
            <person name="Ruytinx J."/>
            <person name="Liao H.L."/>
            <person name="Branco S."/>
            <person name="Kuo A."/>
            <person name="LaButti K."/>
            <person name="Lipzen A."/>
            <person name="Andreopoulos W."/>
            <person name="Pangilinan J."/>
            <person name="Riley R."/>
            <person name="Hundley H."/>
            <person name="Na H."/>
            <person name="Barry K."/>
            <person name="Grigoriev I.V."/>
            <person name="Stajich J.E."/>
            <person name="Kennedy P.G."/>
        </authorList>
    </citation>
    <scope>NUCLEOTIDE SEQUENCE</scope>
    <source>
        <strain evidence="3">DOB743</strain>
    </source>
</reference>
<evidence type="ECO:0000313" key="3">
    <source>
        <dbReference type="EMBL" id="KAG1776815.1"/>
    </source>
</evidence>
<keyword evidence="2" id="KW-0472">Membrane</keyword>
<feature type="region of interest" description="Disordered" evidence="1">
    <location>
        <begin position="207"/>
        <end position="227"/>
    </location>
</feature>
<gene>
    <name evidence="3" type="ORF">EV702DRAFT_1279039</name>
</gene>
<feature type="transmembrane region" description="Helical" evidence="2">
    <location>
        <begin position="51"/>
        <end position="72"/>
    </location>
</feature>
<name>A0A9P6ZU61_9AGAM</name>
<keyword evidence="2" id="KW-1133">Transmembrane helix</keyword>
<dbReference type="Proteomes" id="UP000714275">
    <property type="component" value="Unassembled WGS sequence"/>
</dbReference>